<reference evidence="2" key="1">
    <citation type="journal article" date="2013" name="Stand. Genomic Sci.">
        <title>Genome sequence of the Litoreibacter arenae type strain (DSM 19593(T)), a member of the Roseobacter clade isolated from sea sand.</title>
        <authorList>
            <person name="Riedel T."/>
            <person name="Fiebig A."/>
            <person name="Petersen J."/>
            <person name="Gronow S."/>
            <person name="Kyrpides N.C."/>
            <person name="Goker M."/>
            <person name="Klenk H.P."/>
        </authorList>
    </citation>
    <scope>NUCLEOTIDE SEQUENCE [LARGE SCALE GENOMIC DNA]</scope>
    <source>
        <strain evidence="2">DSM 19593</strain>
    </source>
</reference>
<dbReference type="HOGENOM" id="CLU_2617786_0_0_5"/>
<accession>S9Q856</accession>
<dbReference type="STRING" id="1123360.thalar_03266"/>
<dbReference type="PATRIC" id="fig|1123360.3.peg.3235"/>
<keyword evidence="2" id="KW-1185">Reference proteome</keyword>
<evidence type="ECO:0000313" key="1">
    <source>
        <dbReference type="EMBL" id="EPX77541.1"/>
    </source>
</evidence>
<name>S9Q856_9RHOB</name>
<organism evidence="1 2">
    <name type="scientific">Litoreibacter arenae DSM 19593</name>
    <dbReference type="NCBI Taxonomy" id="1123360"/>
    <lineage>
        <taxon>Bacteria</taxon>
        <taxon>Pseudomonadati</taxon>
        <taxon>Pseudomonadota</taxon>
        <taxon>Alphaproteobacteria</taxon>
        <taxon>Rhodobacterales</taxon>
        <taxon>Roseobacteraceae</taxon>
        <taxon>Litoreibacter</taxon>
    </lineage>
</organism>
<comment type="caution">
    <text evidence="1">The sequence shown here is derived from an EMBL/GenBank/DDBJ whole genome shotgun (WGS) entry which is preliminary data.</text>
</comment>
<evidence type="ECO:0000313" key="2">
    <source>
        <dbReference type="Proteomes" id="UP000015351"/>
    </source>
</evidence>
<dbReference type="AlphaFoldDB" id="S9Q856"/>
<protein>
    <submittedName>
        <fullName evidence="1">Uncharacterized protein</fullName>
    </submittedName>
</protein>
<proteinExistence type="predicted"/>
<dbReference type="Proteomes" id="UP000015351">
    <property type="component" value="Unassembled WGS sequence"/>
</dbReference>
<gene>
    <name evidence="1" type="ORF">thalar_03266</name>
</gene>
<dbReference type="eggNOG" id="COG0695">
    <property type="taxonomic scope" value="Bacteria"/>
</dbReference>
<dbReference type="EMBL" id="AONI01000015">
    <property type="protein sequence ID" value="EPX77541.1"/>
    <property type="molecule type" value="Genomic_DNA"/>
</dbReference>
<sequence length="78" mass="9060">MDKPENAQSSTSYADHSVYSVAFLMALGLSRHSFEAIFTVRAFEWFIPILMCLLAAQKLQDVERFSTMFLNYYLLARR</sequence>